<protein>
    <recommendedName>
        <fullName evidence="3 8">Glutamyl-tRNA reductase</fullName>
        <shortName evidence="8">GluTR</shortName>
        <ecNumber evidence="3 8">1.2.1.70</ecNumber>
    </recommendedName>
</protein>
<feature type="binding site" evidence="8">
    <location>
        <begin position="46"/>
        <end position="49"/>
    </location>
    <ligand>
        <name>substrate</name>
    </ligand>
</feature>
<dbReference type="SUPFAM" id="SSF69742">
    <property type="entry name" value="Glutamyl tRNA-reductase catalytic, N-terminal domain"/>
    <property type="match status" value="1"/>
</dbReference>
<feature type="domain" description="Tetrapyrrole biosynthesis glutamyl-tRNA reductase dimerisation" evidence="11">
    <location>
        <begin position="319"/>
        <end position="416"/>
    </location>
</feature>
<comment type="domain">
    <text evidence="8">Possesses an unusual extended V-shaped dimeric structure with each monomer consisting of three distinct domains arranged along a curved 'spinal' alpha-helix. The N-terminal catalytic domain specifically recognizes the glutamate moiety of the substrate. The second domain is the NADPH-binding domain, and the third C-terminal domain is responsible for dimerization.</text>
</comment>
<evidence type="ECO:0000256" key="8">
    <source>
        <dbReference type="HAMAP-Rule" id="MF_00087"/>
    </source>
</evidence>
<sequence>MVFFSLIASHTKLDLETVAQLSTGADRVLSCLPEDNVVRGGVVLATCNRYELYIEAQGSGPDAVQTAATQVYQAISVSCGIAYEIIVSAFTLKISDEAVRHLFEVGAGLNSAVVGEREIAGQVRRALSEAQEKHTATGHLNRLFESVTRTAKEVGAKTELGAQGRSVVSVALDLTEDLATTERFWPEAKIVLIGTGAYAGTAMAQLRSRGAQHISVHSSSGRAADFVADRGGFALDDATLPDAVAEADVLIGCSGGERRLSLEQLQQVRGTQKHPLAILDLALSHDFDPAVAQLPGVELITLESVKNAAPQSADAALMQAQAIVERAIGEFLTELRERTATDAIVALREHTHEVLENEMAKVRSRHGCTAAAQEVEFALRHLVRELLHVPTIRAKELAASGRAAEYVAALESLYNIDQNEIESRAERRKALAAAKKRKALENKRRRQRLAEGKSCPTSTDLRDSATG</sequence>
<evidence type="ECO:0000259" key="11">
    <source>
        <dbReference type="Pfam" id="PF00745"/>
    </source>
</evidence>
<evidence type="ECO:0000313" key="14">
    <source>
        <dbReference type="EMBL" id="MFC0581375.1"/>
    </source>
</evidence>
<comment type="catalytic activity">
    <reaction evidence="7 8 9">
        <text>(S)-4-amino-5-oxopentanoate + tRNA(Glu) + NADP(+) = L-glutamyl-tRNA(Glu) + NADPH + H(+)</text>
        <dbReference type="Rhea" id="RHEA:12344"/>
        <dbReference type="Rhea" id="RHEA-COMP:9663"/>
        <dbReference type="Rhea" id="RHEA-COMP:9680"/>
        <dbReference type="ChEBI" id="CHEBI:15378"/>
        <dbReference type="ChEBI" id="CHEBI:57501"/>
        <dbReference type="ChEBI" id="CHEBI:57783"/>
        <dbReference type="ChEBI" id="CHEBI:58349"/>
        <dbReference type="ChEBI" id="CHEBI:78442"/>
        <dbReference type="ChEBI" id="CHEBI:78520"/>
        <dbReference type="EC" id="1.2.1.70"/>
    </reaction>
</comment>
<dbReference type="InterPro" id="IPR006151">
    <property type="entry name" value="Shikm_DH/Glu-tRNA_Rdtase"/>
</dbReference>
<dbReference type="RefSeq" id="WP_377458059.1">
    <property type="nucleotide sequence ID" value="NZ_JBHLUB010000003.1"/>
</dbReference>
<feature type="compositionally biased region" description="Basic residues" evidence="10">
    <location>
        <begin position="436"/>
        <end position="447"/>
    </location>
</feature>
<dbReference type="Pfam" id="PF00745">
    <property type="entry name" value="GlutR_dimer"/>
    <property type="match status" value="1"/>
</dbReference>
<feature type="binding site" evidence="8">
    <location>
        <position position="111"/>
    </location>
    <ligand>
        <name>substrate</name>
    </ligand>
</feature>
<dbReference type="HAMAP" id="MF_00087">
    <property type="entry name" value="Glu_tRNA_reductase"/>
    <property type="match status" value="1"/>
</dbReference>
<feature type="binding site" evidence="8">
    <location>
        <begin position="116"/>
        <end position="118"/>
    </location>
    <ligand>
        <name>substrate</name>
    </ligand>
</feature>
<dbReference type="Pfam" id="PF05201">
    <property type="entry name" value="GlutR_N"/>
    <property type="match status" value="1"/>
</dbReference>
<evidence type="ECO:0000256" key="2">
    <source>
        <dbReference type="ARBA" id="ARBA00005916"/>
    </source>
</evidence>
<comment type="subunit">
    <text evidence="8">Homodimer.</text>
</comment>
<dbReference type="PANTHER" id="PTHR43013">
    <property type="entry name" value="GLUTAMYL-TRNA REDUCTASE"/>
    <property type="match status" value="1"/>
</dbReference>
<dbReference type="InterPro" id="IPR036291">
    <property type="entry name" value="NAD(P)-bd_dom_sf"/>
</dbReference>
<proteinExistence type="inferred from homology"/>
<dbReference type="InterPro" id="IPR036453">
    <property type="entry name" value="GluRdtase_dimer_dom_sf"/>
</dbReference>
<evidence type="ECO:0000256" key="7">
    <source>
        <dbReference type="ARBA" id="ARBA00047464"/>
    </source>
</evidence>
<dbReference type="EMBL" id="JBHLUB010000003">
    <property type="protein sequence ID" value="MFC0581375.1"/>
    <property type="molecule type" value="Genomic_DNA"/>
</dbReference>
<feature type="binding site" evidence="8">
    <location>
        <position position="122"/>
    </location>
    <ligand>
        <name>substrate</name>
    </ligand>
</feature>
<evidence type="ECO:0000313" key="15">
    <source>
        <dbReference type="Proteomes" id="UP001589862"/>
    </source>
</evidence>
<feature type="site" description="Important for activity" evidence="8">
    <location>
        <position position="101"/>
    </location>
</feature>
<dbReference type="SUPFAM" id="SSF69075">
    <property type="entry name" value="Glutamyl tRNA-reductase dimerization domain"/>
    <property type="match status" value="1"/>
</dbReference>
<comment type="miscellaneous">
    <text evidence="8">During catalysis, the active site Cys acts as a nucleophile attacking the alpha-carbonyl group of tRNA-bound glutamate with the formation of a thioester intermediate between enzyme and glutamate, and the concomitant release of tRNA(Glu). The thioester intermediate is finally reduced by direct hydride transfer from NADPH, to form the product GSA.</text>
</comment>
<dbReference type="PANTHER" id="PTHR43013:SF1">
    <property type="entry name" value="GLUTAMYL-TRNA REDUCTASE"/>
    <property type="match status" value="1"/>
</dbReference>
<feature type="active site" description="Nucleophile" evidence="8">
    <location>
        <position position="47"/>
    </location>
</feature>
<dbReference type="NCBIfam" id="NF000750">
    <property type="entry name" value="PRK00045.3-4"/>
    <property type="match status" value="1"/>
</dbReference>
<comment type="function">
    <text evidence="8">Catalyzes the NADPH-dependent reduction of glutamyl-tRNA(Glu) to glutamate 1-semialdehyde (GSA).</text>
</comment>
<evidence type="ECO:0000259" key="13">
    <source>
        <dbReference type="Pfam" id="PF05201"/>
    </source>
</evidence>
<keyword evidence="6 8" id="KW-0627">Porphyrin biosynthesis</keyword>
<evidence type="ECO:0000256" key="5">
    <source>
        <dbReference type="ARBA" id="ARBA00023002"/>
    </source>
</evidence>
<organism evidence="14 15">
    <name type="scientific">Micrococcoides hystricis</name>
    <dbReference type="NCBI Taxonomy" id="1572761"/>
    <lineage>
        <taxon>Bacteria</taxon>
        <taxon>Bacillati</taxon>
        <taxon>Actinomycetota</taxon>
        <taxon>Actinomycetes</taxon>
        <taxon>Micrococcales</taxon>
        <taxon>Micrococcaceae</taxon>
        <taxon>Micrococcoides</taxon>
    </lineage>
</organism>
<dbReference type="InterPro" id="IPR000343">
    <property type="entry name" value="4pyrrol_synth_GluRdtase"/>
</dbReference>
<feature type="domain" description="Quinate/shikimate 5-dehydrogenase/glutamyl-tRNA reductase" evidence="12">
    <location>
        <begin position="186"/>
        <end position="307"/>
    </location>
</feature>
<accession>A0ABV6P8I1</accession>
<dbReference type="Gene3D" id="3.30.460.30">
    <property type="entry name" value="Glutamyl-tRNA reductase, N-terminal domain"/>
    <property type="match status" value="1"/>
</dbReference>
<dbReference type="EC" id="1.2.1.70" evidence="3 8"/>
<feature type="domain" description="Glutamyl-tRNA reductase N-terminal" evidence="13">
    <location>
        <begin position="8"/>
        <end position="158"/>
    </location>
</feature>
<dbReference type="PIRSF" id="PIRSF000445">
    <property type="entry name" value="4pyrrol_synth_GluRdtase"/>
    <property type="match status" value="1"/>
</dbReference>
<dbReference type="Gene3D" id="3.40.50.720">
    <property type="entry name" value="NAD(P)-binding Rossmann-like Domain"/>
    <property type="match status" value="1"/>
</dbReference>
<evidence type="ECO:0000256" key="10">
    <source>
        <dbReference type="SAM" id="MobiDB-lite"/>
    </source>
</evidence>
<dbReference type="InterPro" id="IPR036343">
    <property type="entry name" value="GluRdtase_N_sf"/>
</dbReference>
<dbReference type="InterPro" id="IPR015895">
    <property type="entry name" value="4pyrrol_synth_GluRdtase_N"/>
</dbReference>
<evidence type="ECO:0000256" key="6">
    <source>
        <dbReference type="ARBA" id="ARBA00023244"/>
    </source>
</evidence>
<comment type="caution">
    <text evidence="14">The sequence shown here is derived from an EMBL/GenBank/DDBJ whole genome shotgun (WGS) entry which is preliminary data.</text>
</comment>
<dbReference type="Pfam" id="PF01488">
    <property type="entry name" value="Shikimate_DH"/>
    <property type="match status" value="1"/>
</dbReference>
<keyword evidence="5 8" id="KW-0560">Oxidoreductase</keyword>
<feature type="region of interest" description="Disordered" evidence="10">
    <location>
        <begin position="436"/>
        <end position="467"/>
    </location>
</feature>
<dbReference type="Proteomes" id="UP001589862">
    <property type="component" value="Unassembled WGS sequence"/>
</dbReference>
<reference evidence="14 15" key="1">
    <citation type="submission" date="2024-09" db="EMBL/GenBank/DDBJ databases">
        <authorList>
            <person name="Sun Q."/>
            <person name="Mori K."/>
        </authorList>
    </citation>
    <scope>NUCLEOTIDE SEQUENCE [LARGE SCALE GENOMIC DNA]</scope>
    <source>
        <strain evidence="14 15">NCAIM B.02604</strain>
    </source>
</reference>
<evidence type="ECO:0000256" key="9">
    <source>
        <dbReference type="RuleBase" id="RU000584"/>
    </source>
</evidence>
<evidence type="ECO:0000256" key="4">
    <source>
        <dbReference type="ARBA" id="ARBA00022857"/>
    </source>
</evidence>
<keyword evidence="15" id="KW-1185">Reference proteome</keyword>
<name>A0ABV6P8I1_9MICC</name>
<evidence type="ECO:0000256" key="3">
    <source>
        <dbReference type="ARBA" id="ARBA00012970"/>
    </source>
</evidence>
<dbReference type="SUPFAM" id="SSF51735">
    <property type="entry name" value="NAD(P)-binding Rossmann-fold domains"/>
    <property type="match status" value="1"/>
</dbReference>
<gene>
    <name evidence="8" type="primary">hemA</name>
    <name evidence="14" type="ORF">ACFFFR_03080</name>
</gene>
<dbReference type="GO" id="GO:0008883">
    <property type="term" value="F:glutamyl-tRNA reductase activity"/>
    <property type="evidence" value="ECO:0007669"/>
    <property type="project" value="UniProtKB-EC"/>
</dbReference>
<comment type="pathway">
    <text evidence="1 8 9">Porphyrin-containing compound metabolism; protoporphyrin-IX biosynthesis; 5-aminolevulinate from L-glutamyl-tRNA(Glu): step 1/2.</text>
</comment>
<comment type="similarity">
    <text evidence="2 8 9">Belongs to the glutamyl-tRNA reductase family.</text>
</comment>
<evidence type="ECO:0000259" key="12">
    <source>
        <dbReference type="Pfam" id="PF01488"/>
    </source>
</evidence>
<dbReference type="NCBIfam" id="TIGR01035">
    <property type="entry name" value="hemA"/>
    <property type="match status" value="1"/>
</dbReference>
<keyword evidence="4 8" id="KW-0521">NADP</keyword>
<dbReference type="InterPro" id="IPR015896">
    <property type="entry name" value="4pyrrol_synth_GluRdtase_dimer"/>
</dbReference>
<feature type="binding site" evidence="8">
    <location>
        <begin position="194"/>
        <end position="199"/>
    </location>
    <ligand>
        <name>NADP(+)</name>
        <dbReference type="ChEBI" id="CHEBI:58349"/>
    </ligand>
</feature>
<evidence type="ECO:0000256" key="1">
    <source>
        <dbReference type="ARBA" id="ARBA00005059"/>
    </source>
</evidence>